<organism evidence="3 4">
    <name type="scientific">Fusarium napiforme</name>
    <dbReference type="NCBI Taxonomy" id="42672"/>
    <lineage>
        <taxon>Eukaryota</taxon>
        <taxon>Fungi</taxon>
        <taxon>Dikarya</taxon>
        <taxon>Ascomycota</taxon>
        <taxon>Pezizomycotina</taxon>
        <taxon>Sordariomycetes</taxon>
        <taxon>Hypocreomycetidae</taxon>
        <taxon>Hypocreales</taxon>
        <taxon>Nectriaceae</taxon>
        <taxon>Fusarium</taxon>
        <taxon>Fusarium fujikuroi species complex</taxon>
    </lineage>
</organism>
<gene>
    <name evidence="3" type="ORF">FNAPI_4836</name>
</gene>
<evidence type="ECO:0000256" key="2">
    <source>
        <dbReference type="SAM" id="Phobius"/>
    </source>
</evidence>
<dbReference type="PANTHER" id="PTHR28142">
    <property type="entry name" value="MITOCHONDRIAL INNER MEMBRANE I-AAA PROTEASE SUPERCOMPLEX SUBUNIT MGR3-RELATED"/>
    <property type="match status" value="1"/>
</dbReference>
<dbReference type="InterPro" id="IPR040201">
    <property type="entry name" value="Mrg3-like"/>
</dbReference>
<keyword evidence="2" id="KW-0472">Membrane</keyword>
<evidence type="ECO:0008006" key="5">
    <source>
        <dbReference type="Google" id="ProtNLM"/>
    </source>
</evidence>
<evidence type="ECO:0000256" key="1">
    <source>
        <dbReference type="SAM" id="MobiDB-lite"/>
    </source>
</evidence>
<dbReference type="GO" id="GO:0031942">
    <property type="term" value="C:i-AAA complex"/>
    <property type="evidence" value="ECO:0007669"/>
    <property type="project" value="TreeGrafter"/>
</dbReference>
<keyword evidence="2" id="KW-1133">Transmembrane helix</keyword>
<feature type="region of interest" description="Disordered" evidence="1">
    <location>
        <begin position="295"/>
        <end position="330"/>
    </location>
</feature>
<feature type="compositionally biased region" description="Polar residues" evidence="1">
    <location>
        <begin position="305"/>
        <end position="325"/>
    </location>
</feature>
<dbReference type="GO" id="GO:0051787">
    <property type="term" value="F:misfolded protein binding"/>
    <property type="evidence" value="ECO:0007669"/>
    <property type="project" value="TreeGrafter"/>
</dbReference>
<comment type="caution">
    <text evidence="3">The sequence shown here is derived from an EMBL/GenBank/DDBJ whole genome shotgun (WGS) entry which is preliminary data.</text>
</comment>
<feature type="transmembrane region" description="Helical" evidence="2">
    <location>
        <begin position="169"/>
        <end position="189"/>
    </location>
</feature>
<dbReference type="CDD" id="cd24145">
    <property type="entry name" value="Mgr3-like"/>
    <property type="match status" value="1"/>
</dbReference>
<feature type="compositionally biased region" description="Basic and acidic residues" evidence="1">
    <location>
        <begin position="106"/>
        <end position="116"/>
    </location>
</feature>
<keyword evidence="2" id="KW-0812">Transmembrane</keyword>
<dbReference type="EMBL" id="JAAOAO010000178">
    <property type="protein sequence ID" value="KAF5559159.1"/>
    <property type="molecule type" value="Genomic_DNA"/>
</dbReference>
<accession>A0A8H5JPY3</accession>
<dbReference type="SUPFAM" id="SSF48452">
    <property type="entry name" value="TPR-like"/>
    <property type="match status" value="1"/>
</dbReference>
<dbReference type="GO" id="GO:0006515">
    <property type="term" value="P:protein quality control for misfolded or incompletely synthesized proteins"/>
    <property type="evidence" value="ECO:0007669"/>
    <property type="project" value="TreeGrafter"/>
</dbReference>
<dbReference type="AlphaFoldDB" id="A0A8H5JPY3"/>
<dbReference type="PANTHER" id="PTHR28142:SF1">
    <property type="entry name" value="MITOCHONDRIAL INNER MEMBRANE I-AAA PROTEASE SUPERCOMPLEX SUBUNIT MGR3-RELATED"/>
    <property type="match status" value="1"/>
</dbReference>
<dbReference type="InterPro" id="IPR011990">
    <property type="entry name" value="TPR-like_helical_dom_sf"/>
</dbReference>
<dbReference type="Proteomes" id="UP000574317">
    <property type="component" value="Unassembled WGS sequence"/>
</dbReference>
<evidence type="ECO:0000313" key="4">
    <source>
        <dbReference type="Proteomes" id="UP000574317"/>
    </source>
</evidence>
<dbReference type="SMART" id="SM00028">
    <property type="entry name" value="TPR"/>
    <property type="match status" value="2"/>
</dbReference>
<dbReference type="Gene3D" id="1.25.40.10">
    <property type="entry name" value="Tetratricopeptide repeat domain"/>
    <property type="match status" value="1"/>
</dbReference>
<proteinExistence type="predicted"/>
<dbReference type="InterPro" id="IPR019734">
    <property type="entry name" value="TPR_rpt"/>
</dbReference>
<protein>
    <recommendedName>
        <fullName evidence="5">Tpr repeat-containing protein p27g11.02</fullName>
    </recommendedName>
</protein>
<evidence type="ECO:0000313" key="3">
    <source>
        <dbReference type="EMBL" id="KAF5559159.1"/>
    </source>
</evidence>
<sequence length="568" mass="63873">MEALMMSSMLASTYIQLFNLYACHYNHNHTIKNPRPSLAEGLVNRLTMSVSAFASLRPLRWRCWQHPASGLLSVQLRSRTATVNFCAVVGLRSDQRRFQTSNSSNNRHDGDLEARKNQLPKKSQPTPPQITFRQFAGRALAAGLRSLVVAMSPTGIKTAFRQSPGATTLGIFILGVVSVIGAYTVYLYFNYFYHYQFTRYPKPIANSLRRALYYTNISPDSELALKYYKRAMDQCAEHGLDPYSDEVLGIRIQTSHWLQKIGNYNGCLQVLEGILADCNRWIRVMEHSVKEGKVNDEGRLVKPASETSEVSSTHDVNNAASPNEQEATDEDFVPESLWHKRQRLLTKTVGIAIKLGELYADEHVLDPDSSQKHLIWAVETALKEFRRRKEEGIKPGEGDWLSPEQMGGAMESLGRDYERKNQFHLAIPLFFQALRLCEAPCHRPIIMNNLAASFAQHPIFVPPTSEPSEMIKELHDPAMPATRKECLEAAQNWAKNAYKHAKDVSGDERTEECDEACAVALCNWGDVAAMLGNNNLARKKYKQCIEMAGKLGFPHAVKQAQSGLAKLN</sequence>
<feature type="region of interest" description="Disordered" evidence="1">
    <location>
        <begin position="97"/>
        <end position="127"/>
    </location>
</feature>
<reference evidence="3 4" key="1">
    <citation type="submission" date="2020-05" db="EMBL/GenBank/DDBJ databases">
        <title>Identification and distribution of gene clusters putatively required for synthesis of sphingolipid metabolism inhibitors in phylogenetically diverse species of the filamentous fungus Fusarium.</title>
        <authorList>
            <person name="Kim H.-S."/>
            <person name="Busman M."/>
            <person name="Brown D.W."/>
            <person name="Divon H."/>
            <person name="Uhlig S."/>
            <person name="Proctor R.H."/>
        </authorList>
    </citation>
    <scope>NUCLEOTIDE SEQUENCE [LARGE SCALE GENOMIC DNA]</scope>
    <source>
        <strain evidence="3 4">NRRL 25196</strain>
    </source>
</reference>
<keyword evidence="4" id="KW-1185">Reference proteome</keyword>
<name>A0A8H5JPY3_9HYPO</name>